<feature type="non-terminal residue" evidence="1">
    <location>
        <position position="1"/>
    </location>
</feature>
<evidence type="ECO:0000313" key="2">
    <source>
        <dbReference type="Proteomes" id="UP001374535"/>
    </source>
</evidence>
<sequence>SHLSSIKIVVVSGSIVAFGGNDDTINLYDLSSASVFDSLHQHSAIVTTLSFYAPPNVPFPYNLIFTNIAGSLAIFDADNFFHLTTLSIHCNATINDLVLYPFDECALTIALTTALSSSTSSTVAAIVACTSTILSA</sequence>
<dbReference type="SUPFAM" id="SSF50978">
    <property type="entry name" value="WD40 repeat-like"/>
    <property type="match status" value="1"/>
</dbReference>
<evidence type="ECO:0000313" key="1">
    <source>
        <dbReference type="EMBL" id="WVZ10361.1"/>
    </source>
</evidence>
<keyword evidence="2" id="KW-1185">Reference proteome</keyword>
<dbReference type="InterPro" id="IPR036322">
    <property type="entry name" value="WD40_repeat_dom_sf"/>
</dbReference>
<accession>A0AAQ3NIE9</accession>
<organism evidence="1 2">
    <name type="scientific">Vigna mungo</name>
    <name type="common">Black gram</name>
    <name type="synonym">Phaseolus mungo</name>
    <dbReference type="NCBI Taxonomy" id="3915"/>
    <lineage>
        <taxon>Eukaryota</taxon>
        <taxon>Viridiplantae</taxon>
        <taxon>Streptophyta</taxon>
        <taxon>Embryophyta</taxon>
        <taxon>Tracheophyta</taxon>
        <taxon>Spermatophyta</taxon>
        <taxon>Magnoliopsida</taxon>
        <taxon>eudicotyledons</taxon>
        <taxon>Gunneridae</taxon>
        <taxon>Pentapetalae</taxon>
        <taxon>rosids</taxon>
        <taxon>fabids</taxon>
        <taxon>Fabales</taxon>
        <taxon>Fabaceae</taxon>
        <taxon>Papilionoideae</taxon>
        <taxon>50 kb inversion clade</taxon>
        <taxon>NPAAA clade</taxon>
        <taxon>indigoferoid/millettioid clade</taxon>
        <taxon>Phaseoleae</taxon>
        <taxon>Vigna</taxon>
    </lineage>
</organism>
<reference evidence="1 2" key="1">
    <citation type="journal article" date="2023" name="Life. Sci Alliance">
        <title>Evolutionary insights into 3D genome organization and epigenetic landscape of Vigna mungo.</title>
        <authorList>
            <person name="Junaid A."/>
            <person name="Singh B."/>
            <person name="Bhatia S."/>
        </authorList>
    </citation>
    <scope>NUCLEOTIDE SEQUENCE [LARGE SCALE GENOMIC DNA]</scope>
    <source>
        <strain evidence="1">Urdbean</strain>
    </source>
</reference>
<protein>
    <submittedName>
        <fullName evidence="1">Uncharacterized protein</fullName>
    </submittedName>
</protein>
<gene>
    <name evidence="1" type="ORF">V8G54_014891</name>
</gene>
<dbReference type="PANTHER" id="PTHR44675:SF1">
    <property type="entry name" value="P21-ACTIVATED PROTEIN KINASE-INTERACTING PROTEIN 1"/>
    <property type="match status" value="1"/>
</dbReference>
<dbReference type="Proteomes" id="UP001374535">
    <property type="component" value="Chromosome 5"/>
</dbReference>
<dbReference type="Gene3D" id="2.130.10.10">
    <property type="entry name" value="YVTN repeat-like/Quinoprotein amine dehydrogenase"/>
    <property type="match status" value="1"/>
</dbReference>
<dbReference type="EMBL" id="CP144696">
    <property type="protein sequence ID" value="WVZ10361.1"/>
    <property type="molecule type" value="Genomic_DNA"/>
</dbReference>
<name>A0AAQ3NIE9_VIGMU</name>
<dbReference type="InterPro" id="IPR051959">
    <property type="entry name" value="PAK1-Kinase_Regulator"/>
</dbReference>
<dbReference type="InterPro" id="IPR015943">
    <property type="entry name" value="WD40/YVTN_repeat-like_dom_sf"/>
</dbReference>
<proteinExistence type="predicted"/>
<dbReference type="AlphaFoldDB" id="A0AAQ3NIE9"/>
<dbReference type="PANTHER" id="PTHR44675">
    <property type="entry name" value="PAK1 INTERACTING PROTEIN 1"/>
    <property type="match status" value="1"/>
</dbReference>